<protein>
    <submittedName>
        <fullName evidence="2">Uncharacterized protein</fullName>
    </submittedName>
</protein>
<reference evidence="2 3" key="1">
    <citation type="submission" date="2019-06" db="EMBL/GenBank/DDBJ databases">
        <title>A chromosomal-level reference genome of Carpinus fangiana (Coryloideae, Betulaceae).</title>
        <authorList>
            <person name="Yang X."/>
            <person name="Wang Z."/>
            <person name="Zhang L."/>
            <person name="Hao G."/>
            <person name="Liu J."/>
            <person name="Yang Y."/>
        </authorList>
    </citation>
    <scope>NUCLEOTIDE SEQUENCE [LARGE SCALE GENOMIC DNA]</scope>
    <source>
        <strain evidence="2">Cfa_2016G</strain>
        <tissue evidence="2">Leaf</tissue>
    </source>
</reference>
<dbReference type="Proteomes" id="UP000327013">
    <property type="component" value="Chromosome 5"/>
</dbReference>
<accession>A0A5N6R750</accession>
<keyword evidence="3" id="KW-1185">Reference proteome</keyword>
<dbReference type="EMBL" id="CM017325">
    <property type="protein sequence ID" value="KAE8055668.1"/>
    <property type="molecule type" value="Genomic_DNA"/>
</dbReference>
<feature type="region of interest" description="Disordered" evidence="1">
    <location>
        <begin position="1"/>
        <end position="20"/>
    </location>
</feature>
<gene>
    <name evidence="2" type="ORF">FH972_012494</name>
</gene>
<sequence>MLGAEVAGGKSAGKKWKGDDGAEGWRGFGRICEGEEDGTGVAVYANLSHGETVA</sequence>
<evidence type="ECO:0000313" key="3">
    <source>
        <dbReference type="Proteomes" id="UP000327013"/>
    </source>
</evidence>
<proteinExistence type="predicted"/>
<dbReference type="AlphaFoldDB" id="A0A5N6R750"/>
<evidence type="ECO:0000256" key="1">
    <source>
        <dbReference type="SAM" id="MobiDB-lite"/>
    </source>
</evidence>
<evidence type="ECO:0000313" key="2">
    <source>
        <dbReference type="EMBL" id="KAE8055668.1"/>
    </source>
</evidence>
<name>A0A5N6R750_9ROSI</name>
<organism evidence="2 3">
    <name type="scientific">Carpinus fangiana</name>
    <dbReference type="NCBI Taxonomy" id="176857"/>
    <lineage>
        <taxon>Eukaryota</taxon>
        <taxon>Viridiplantae</taxon>
        <taxon>Streptophyta</taxon>
        <taxon>Embryophyta</taxon>
        <taxon>Tracheophyta</taxon>
        <taxon>Spermatophyta</taxon>
        <taxon>Magnoliopsida</taxon>
        <taxon>eudicotyledons</taxon>
        <taxon>Gunneridae</taxon>
        <taxon>Pentapetalae</taxon>
        <taxon>rosids</taxon>
        <taxon>fabids</taxon>
        <taxon>Fagales</taxon>
        <taxon>Betulaceae</taxon>
        <taxon>Carpinus</taxon>
    </lineage>
</organism>